<gene>
    <name evidence="1" type="ORF">PADG_01489</name>
</gene>
<dbReference type="InParanoid" id="C1G3H3"/>
<accession>C1G3H3</accession>
<proteinExistence type="predicted"/>
<keyword evidence="2" id="KW-1185">Reference proteome</keyword>
<reference evidence="1 2" key="1">
    <citation type="journal article" date="2011" name="PLoS Genet.">
        <title>Comparative genomic analysis of human fungal pathogens causing paracoccidioidomycosis.</title>
        <authorList>
            <person name="Desjardins C.A."/>
            <person name="Champion M.D."/>
            <person name="Holder J.W."/>
            <person name="Muszewska A."/>
            <person name="Goldberg J."/>
            <person name="Bailao A.M."/>
            <person name="Brigido M.M."/>
            <person name="Ferreira M.E."/>
            <person name="Garcia A.M."/>
            <person name="Grynberg M."/>
            <person name="Gujja S."/>
            <person name="Heiman D.I."/>
            <person name="Henn M.R."/>
            <person name="Kodira C.D."/>
            <person name="Leon-Narvaez H."/>
            <person name="Longo L.V."/>
            <person name="Ma L.J."/>
            <person name="Malavazi I."/>
            <person name="Matsuo A.L."/>
            <person name="Morais F.V."/>
            <person name="Pereira M."/>
            <person name="Rodriguez-Brito S."/>
            <person name="Sakthikumar S."/>
            <person name="Salem-Izacc S.M."/>
            <person name="Sykes S.M."/>
            <person name="Teixeira M.M."/>
            <person name="Vallejo M.C."/>
            <person name="Walter M.E."/>
            <person name="Yandava C."/>
            <person name="Young S."/>
            <person name="Zeng Q."/>
            <person name="Zucker J."/>
            <person name="Felipe M.S."/>
            <person name="Goldman G.H."/>
            <person name="Haas B.J."/>
            <person name="McEwen J.G."/>
            <person name="Nino-Vega G."/>
            <person name="Puccia R."/>
            <person name="San-Blas G."/>
            <person name="Soares C.M."/>
            <person name="Birren B.W."/>
            <person name="Cuomo C.A."/>
        </authorList>
    </citation>
    <scope>NUCLEOTIDE SEQUENCE [LARGE SCALE GENOMIC DNA]</scope>
    <source>
        <strain evidence="1 2">Pb18</strain>
    </source>
</reference>
<dbReference type="HOGENOM" id="CLU_1289295_0_0_1"/>
<dbReference type="VEuPathDB" id="FungiDB:PADG_01489"/>
<dbReference type="KEGG" id="pbn:PADG_01489"/>
<organism evidence="1 2">
    <name type="scientific">Paracoccidioides brasiliensis (strain Pb18)</name>
    <dbReference type="NCBI Taxonomy" id="502780"/>
    <lineage>
        <taxon>Eukaryota</taxon>
        <taxon>Fungi</taxon>
        <taxon>Dikarya</taxon>
        <taxon>Ascomycota</taxon>
        <taxon>Pezizomycotina</taxon>
        <taxon>Eurotiomycetes</taxon>
        <taxon>Eurotiomycetidae</taxon>
        <taxon>Onygenales</taxon>
        <taxon>Ajellomycetaceae</taxon>
        <taxon>Paracoccidioides</taxon>
    </lineage>
</organism>
<name>C1G3H3_PARBD</name>
<dbReference type="AlphaFoldDB" id="C1G3H3"/>
<dbReference type="Proteomes" id="UP000001628">
    <property type="component" value="Unassembled WGS sequence"/>
</dbReference>
<sequence length="214" mass="23568">MSGMGQIYEITDFEKCHIDPCLGYMRSSWFDNVLGIVISPSPHIIQVAFLELSSALEYNQLVTFDAVARPLKVEHYNDRNPKCSLRDRGLPAIRDLPSGCVAEALRFAASIGRDFHGKIPAADLHQEHVLTDDDDLVSGTPEHLTNPRQQIGRCNELCGVWAPISHNFFFQVGFWGVLPSGESNGGSIIMGKSNPQFTAIGTAQVSNNFYGDKS</sequence>
<dbReference type="GeneID" id="22581140"/>
<dbReference type="RefSeq" id="XP_010756932.1">
    <property type="nucleotide sequence ID" value="XM_010758630.1"/>
</dbReference>
<evidence type="ECO:0000313" key="1">
    <source>
        <dbReference type="EMBL" id="EEH45339.2"/>
    </source>
</evidence>
<protein>
    <submittedName>
        <fullName evidence="1">Uncharacterized protein</fullName>
    </submittedName>
</protein>
<evidence type="ECO:0000313" key="2">
    <source>
        <dbReference type="Proteomes" id="UP000001628"/>
    </source>
</evidence>
<dbReference type="EMBL" id="KN275958">
    <property type="protein sequence ID" value="EEH45339.2"/>
    <property type="molecule type" value="Genomic_DNA"/>
</dbReference>